<keyword evidence="8" id="KW-0808">Transferase</keyword>
<evidence type="ECO:0000313" key="14">
    <source>
        <dbReference type="EMBL" id="PWN17901.1"/>
    </source>
</evidence>
<evidence type="ECO:0000256" key="10">
    <source>
        <dbReference type="ARBA" id="ARBA00023242"/>
    </source>
</evidence>
<gene>
    <name evidence="14" type="ORF">BCV69DRAFT_315028</name>
</gene>
<dbReference type="InterPro" id="IPR003613">
    <property type="entry name" value="Ubox_domain"/>
</dbReference>
<evidence type="ECO:0000256" key="6">
    <source>
        <dbReference type="ARBA" id="ARBA00012483"/>
    </source>
</evidence>
<feature type="coiled-coil region" evidence="11">
    <location>
        <begin position="558"/>
        <end position="608"/>
    </location>
</feature>
<dbReference type="STRING" id="1684307.A0A316U034"/>
<comment type="subcellular location">
    <subcellularLocation>
        <location evidence="3">Cytoplasm</location>
    </subcellularLocation>
    <subcellularLocation>
        <location evidence="2">Nucleus</location>
    </subcellularLocation>
</comment>
<dbReference type="SMART" id="SM00504">
    <property type="entry name" value="Ubox"/>
    <property type="match status" value="1"/>
</dbReference>
<evidence type="ECO:0000256" key="12">
    <source>
        <dbReference type="SAM" id="MobiDB-lite"/>
    </source>
</evidence>
<dbReference type="GO" id="GO:0005634">
    <property type="term" value="C:nucleus"/>
    <property type="evidence" value="ECO:0007669"/>
    <property type="project" value="UniProtKB-SubCell"/>
</dbReference>
<evidence type="ECO:0000256" key="2">
    <source>
        <dbReference type="ARBA" id="ARBA00004123"/>
    </source>
</evidence>
<dbReference type="Pfam" id="PF04564">
    <property type="entry name" value="U-box"/>
    <property type="match status" value="1"/>
</dbReference>
<evidence type="ECO:0000256" key="9">
    <source>
        <dbReference type="ARBA" id="ARBA00022786"/>
    </source>
</evidence>
<dbReference type="Gene3D" id="3.30.40.10">
    <property type="entry name" value="Zinc/RING finger domain, C3HC4 (zinc finger)"/>
    <property type="match status" value="1"/>
</dbReference>
<dbReference type="GO" id="GO:0034450">
    <property type="term" value="F:ubiquitin-ubiquitin ligase activity"/>
    <property type="evidence" value="ECO:0007669"/>
    <property type="project" value="InterPro"/>
</dbReference>
<dbReference type="UniPathway" id="UPA00143"/>
<dbReference type="FunFam" id="3.30.40.10:FF:000055">
    <property type="entry name" value="Ubiquitin conjugation factor e4 a"/>
    <property type="match status" value="1"/>
</dbReference>
<feature type="domain" description="U-box" evidence="13">
    <location>
        <begin position="1016"/>
        <end position="1090"/>
    </location>
</feature>
<dbReference type="RefSeq" id="XP_025345061.1">
    <property type="nucleotide sequence ID" value="XM_025495166.1"/>
</dbReference>
<evidence type="ECO:0000256" key="7">
    <source>
        <dbReference type="ARBA" id="ARBA00022490"/>
    </source>
</evidence>
<keyword evidence="11" id="KW-0175">Coiled coil</keyword>
<evidence type="ECO:0000259" key="13">
    <source>
        <dbReference type="PROSITE" id="PS51698"/>
    </source>
</evidence>
<evidence type="ECO:0000256" key="8">
    <source>
        <dbReference type="ARBA" id="ARBA00022679"/>
    </source>
</evidence>
<reference evidence="14 15" key="1">
    <citation type="journal article" date="2018" name="Mol. Biol. Evol.">
        <title>Broad Genomic Sampling Reveals a Smut Pathogenic Ancestry of the Fungal Clade Ustilaginomycotina.</title>
        <authorList>
            <person name="Kijpornyongpan T."/>
            <person name="Mondo S.J."/>
            <person name="Barry K."/>
            <person name="Sandor L."/>
            <person name="Lee J."/>
            <person name="Lipzen A."/>
            <person name="Pangilinan J."/>
            <person name="LaButti K."/>
            <person name="Hainaut M."/>
            <person name="Henrissat B."/>
            <person name="Grigoriev I.V."/>
            <person name="Spatafora J.W."/>
            <person name="Aime M.C."/>
        </authorList>
    </citation>
    <scope>NUCLEOTIDE SEQUENCE [LARGE SCALE GENOMIC DNA]</scope>
    <source>
        <strain evidence="14 15">MCA 4718</strain>
    </source>
</reference>
<evidence type="ECO:0000256" key="4">
    <source>
        <dbReference type="ARBA" id="ARBA00004906"/>
    </source>
</evidence>
<dbReference type="OrthoDB" id="20295at2759"/>
<dbReference type="EMBL" id="KZ819339">
    <property type="protein sequence ID" value="PWN17901.1"/>
    <property type="molecule type" value="Genomic_DNA"/>
</dbReference>
<keyword evidence="7" id="KW-0963">Cytoplasm</keyword>
<comment type="pathway">
    <text evidence="4">Protein modification; protein ubiquitination.</text>
</comment>
<comment type="similarity">
    <text evidence="5">Belongs to the ubiquitin conjugation factor E4 family.</text>
</comment>
<accession>A0A316U034</accession>
<dbReference type="AlphaFoldDB" id="A0A316U034"/>
<evidence type="ECO:0000313" key="15">
    <source>
        <dbReference type="Proteomes" id="UP000245942"/>
    </source>
</evidence>
<dbReference type="GO" id="GO:0005737">
    <property type="term" value="C:cytoplasm"/>
    <property type="evidence" value="ECO:0007669"/>
    <property type="project" value="UniProtKB-SubCell"/>
</dbReference>
<dbReference type="PANTHER" id="PTHR13931:SF2">
    <property type="entry name" value="UBIQUITIN CONJUGATION FACTOR E4 B"/>
    <property type="match status" value="1"/>
</dbReference>
<evidence type="ECO:0000256" key="11">
    <source>
        <dbReference type="SAM" id="Coils"/>
    </source>
</evidence>
<dbReference type="InterPro" id="IPR013083">
    <property type="entry name" value="Znf_RING/FYVE/PHD"/>
</dbReference>
<dbReference type="CDD" id="cd16657">
    <property type="entry name" value="RING-Ubox_UBE4A"/>
    <property type="match status" value="1"/>
</dbReference>
<dbReference type="Pfam" id="PF10408">
    <property type="entry name" value="Ufd2P_core"/>
    <property type="match status" value="1"/>
</dbReference>
<organism evidence="14 15">
    <name type="scientific">Pseudomicrostroma glucosiphilum</name>
    <dbReference type="NCBI Taxonomy" id="1684307"/>
    <lineage>
        <taxon>Eukaryota</taxon>
        <taxon>Fungi</taxon>
        <taxon>Dikarya</taxon>
        <taxon>Basidiomycota</taxon>
        <taxon>Ustilaginomycotina</taxon>
        <taxon>Exobasidiomycetes</taxon>
        <taxon>Microstromatales</taxon>
        <taxon>Microstromatales incertae sedis</taxon>
        <taxon>Pseudomicrostroma</taxon>
    </lineage>
</organism>
<proteinExistence type="inferred from homology"/>
<dbReference type="GeneID" id="37016900"/>
<keyword evidence="15" id="KW-1185">Reference proteome</keyword>
<feature type="compositionally biased region" description="Low complexity" evidence="12">
    <location>
        <begin position="247"/>
        <end position="263"/>
    </location>
</feature>
<evidence type="ECO:0000256" key="1">
    <source>
        <dbReference type="ARBA" id="ARBA00000900"/>
    </source>
</evidence>
<dbReference type="SUPFAM" id="SSF57850">
    <property type="entry name" value="RING/U-box"/>
    <property type="match status" value="1"/>
</dbReference>
<sequence>MASQTADSAPSSSAAPNIEAWKAAVTKRIFTVTLDGNEAQQTDFRLTCLYELADELKQEGQDPPRLDPSIADRILIARLSLDPQGDVMTEDAMILSTLASLDEQETSWDWLIACWRRCRQEVPKAKKGLGSYVPQGVSALEEISALIVSYAGLLLTTPDMFPRHKKGDETLSPLVLVPSILNIGGGAASQSAVTSTNASWATLDQHEMPSFLTELAKRFDGDGLEDILGPAVSEVTRKIRDGARQDPGSSSGASAGPSSNGNNAALQAAAQAGDIQAVLAQLLGGGAQGRPQAAGNAAGAAAAGLDPFGRALRASSASQGMHLGGFEWRGYVAPVVELTDNKQIAVCLVNLSQFDPASATAPRLELDSLFGPLLRLSTFTDSSATLTEEYFSNPTARSKGEMESNTNSLRQTLDIIHGFHFRLFNSLVRSSPASREKVLQYWAHVADLNRKRGAMRVKQDQVSTDGFTVNIWETLQRFAEPFMDAGYTKIDRIDPEYLRRQKRYDASTLTRLNASEPEAQKWVDSAPEASAPANFITEVFFLLARMTNLGPGKAIRSYNEKEEDSRRLSKRIKETEESRAIWGSTPQAAQYEAYIKRGNAEVEKLKAECLASVAQLLSPGFVDRLIHATSFTMTWLVRLADTRGLHPKELVQLPLAQEVPENFRMLPEHIFEDVCDILLFLARHKPDSLPEAVKKDFVTFTVTFLSSGWFIKNPFLKAKLAEIMWWNVIPFGYSQTGILGDVINFHPLALQHLVPALMSFWVEAESTGSHTQFYDKFNIRFHLSQIFKVIWSNPEHMSRIHQESKGNSEKFVVFINRLMNDVTFLLDDALEKLAELHSKQQQMDDSATWNERSAEERQEIESHTTSIQGQIRSMLSFGNEFLRLLIDFTAQTKDAFMTPEIVSRLAAMLDYNLDLMVGPRCTELKIKDPKKVGFEPRHLLQQILSVYLNLSSRSEFTKAIADDGRSYRKATFDKACGVAARHGLKSPSEVEELQRLVTQVERVIQEDKEEEEDLGEVPDEYSDPLMATLMRNPVILPSSKAIVDLSTIKSHLLSDSSDPFNRAPLKIEDCKPATELKEEIENWIKERKRGK</sequence>
<keyword evidence="10" id="KW-0539">Nucleus</keyword>
<dbReference type="PROSITE" id="PS51698">
    <property type="entry name" value="U_BOX"/>
    <property type="match status" value="1"/>
</dbReference>
<comment type="catalytic activity">
    <reaction evidence="1">
        <text>S-ubiquitinyl-[E2 ubiquitin-conjugating enzyme]-L-cysteine + [acceptor protein]-L-lysine = [E2 ubiquitin-conjugating enzyme]-L-cysteine + N(6)-ubiquitinyl-[acceptor protein]-L-lysine.</text>
        <dbReference type="EC" id="2.3.2.27"/>
    </reaction>
</comment>
<dbReference type="GO" id="GO:0000151">
    <property type="term" value="C:ubiquitin ligase complex"/>
    <property type="evidence" value="ECO:0007669"/>
    <property type="project" value="InterPro"/>
</dbReference>
<evidence type="ECO:0000256" key="3">
    <source>
        <dbReference type="ARBA" id="ARBA00004496"/>
    </source>
</evidence>
<dbReference type="GO" id="GO:0036503">
    <property type="term" value="P:ERAD pathway"/>
    <property type="evidence" value="ECO:0007669"/>
    <property type="project" value="InterPro"/>
</dbReference>
<protein>
    <recommendedName>
        <fullName evidence="6">RING-type E3 ubiquitin transferase</fullName>
        <ecNumber evidence="6">2.3.2.27</ecNumber>
    </recommendedName>
</protein>
<dbReference type="EC" id="2.3.2.27" evidence="6"/>
<dbReference type="InterPro" id="IPR045132">
    <property type="entry name" value="UBE4"/>
</dbReference>
<feature type="region of interest" description="Disordered" evidence="12">
    <location>
        <begin position="240"/>
        <end position="263"/>
    </location>
</feature>
<dbReference type="Proteomes" id="UP000245942">
    <property type="component" value="Unassembled WGS sequence"/>
</dbReference>
<dbReference type="InterPro" id="IPR019474">
    <property type="entry name" value="Ub_conjug_fac_E4_core"/>
</dbReference>
<dbReference type="PANTHER" id="PTHR13931">
    <property type="entry name" value="UBIQUITINATION FACTOR E4"/>
    <property type="match status" value="1"/>
</dbReference>
<evidence type="ECO:0000256" key="5">
    <source>
        <dbReference type="ARBA" id="ARBA00007434"/>
    </source>
</evidence>
<keyword evidence="9" id="KW-0833">Ubl conjugation pathway</keyword>
<dbReference type="GO" id="GO:0006511">
    <property type="term" value="P:ubiquitin-dependent protein catabolic process"/>
    <property type="evidence" value="ECO:0007669"/>
    <property type="project" value="InterPro"/>
</dbReference>
<name>A0A316U034_9BASI</name>
<dbReference type="GO" id="GO:0000209">
    <property type="term" value="P:protein polyubiquitination"/>
    <property type="evidence" value="ECO:0007669"/>
    <property type="project" value="TreeGrafter"/>
</dbReference>